<name>A0A286GRH9_9PROT</name>
<evidence type="ECO:0000313" key="2">
    <source>
        <dbReference type="Proteomes" id="UP000219621"/>
    </source>
</evidence>
<reference evidence="2" key="1">
    <citation type="submission" date="2017-09" db="EMBL/GenBank/DDBJ databases">
        <authorList>
            <person name="Varghese N."/>
            <person name="Submissions S."/>
        </authorList>
    </citation>
    <scope>NUCLEOTIDE SEQUENCE [LARGE SCALE GENOMIC DNA]</scope>
    <source>
        <strain evidence="2">USBA 140</strain>
    </source>
</reference>
<dbReference type="RefSeq" id="WP_097280291.1">
    <property type="nucleotide sequence ID" value="NZ_OCNJ01000007.1"/>
</dbReference>
<evidence type="ECO:0000313" key="1">
    <source>
        <dbReference type="EMBL" id="SOD98102.1"/>
    </source>
</evidence>
<dbReference type="PANTHER" id="PTHR13696">
    <property type="entry name" value="P-LOOP CONTAINING NUCLEOSIDE TRIPHOSPHATE HYDROLASE"/>
    <property type="match status" value="1"/>
</dbReference>
<dbReference type="OrthoDB" id="13869at2"/>
<dbReference type="InterPro" id="IPR050678">
    <property type="entry name" value="DNA_Partitioning_ATPase"/>
</dbReference>
<dbReference type="Pfam" id="PF09140">
    <property type="entry name" value="MipZ"/>
    <property type="match status" value="1"/>
</dbReference>
<dbReference type="InterPro" id="IPR027417">
    <property type="entry name" value="P-loop_NTPase"/>
</dbReference>
<dbReference type="CDD" id="cd02042">
    <property type="entry name" value="ParAB_family"/>
    <property type="match status" value="1"/>
</dbReference>
<dbReference type="AlphaFoldDB" id="A0A286GRH9"/>
<dbReference type="SUPFAM" id="SSF52540">
    <property type="entry name" value="P-loop containing nucleoside triphosphate hydrolases"/>
    <property type="match status" value="1"/>
</dbReference>
<proteinExistence type="predicted"/>
<dbReference type="PANTHER" id="PTHR13696:SF96">
    <property type="entry name" value="COBQ_COBB_MIND_PARA NUCLEOTIDE BINDING DOMAIN-CONTAINING PROTEIN"/>
    <property type="match status" value="1"/>
</dbReference>
<sequence>MNADAPQGVRRNWTQGEGVHTIVMGNEKGGTGKSTIAMHLVVSLLYEGLRVGTVDLDARQGTLTRYIENRARACRDRGLDLPQPTHVPIEMSPDKDTDLRRLLRAIADLSKTNDVVLIDTAGSDNYLSRAGHVFADTLITPLNDSFVDLDVIARVDPDTMKIAGPSHYAASIWETRKNRALKDGGSVDWVVLRNRLSHVDSRMKRQMEELVDELSGRIGFRTAPGLGERVIYRELFLQGLTLLDLRAQGVNVELSMSHVAARQELRALLDAINLKALARSLA</sequence>
<protein>
    <submittedName>
        <fullName evidence="1">Chromosome partitioning protein</fullName>
    </submittedName>
</protein>
<dbReference type="InterPro" id="IPR015223">
    <property type="entry name" value="MipZ"/>
</dbReference>
<keyword evidence="2" id="KW-1185">Reference proteome</keyword>
<dbReference type="Gene3D" id="3.40.50.300">
    <property type="entry name" value="P-loop containing nucleotide triphosphate hydrolases"/>
    <property type="match status" value="1"/>
</dbReference>
<organism evidence="1 2">
    <name type="scientific">Caenispirillum bisanense</name>
    <dbReference type="NCBI Taxonomy" id="414052"/>
    <lineage>
        <taxon>Bacteria</taxon>
        <taxon>Pseudomonadati</taxon>
        <taxon>Pseudomonadota</taxon>
        <taxon>Alphaproteobacteria</taxon>
        <taxon>Rhodospirillales</taxon>
        <taxon>Novispirillaceae</taxon>
        <taxon>Caenispirillum</taxon>
    </lineage>
</organism>
<dbReference type="EMBL" id="OCNJ01000007">
    <property type="protein sequence ID" value="SOD98102.1"/>
    <property type="molecule type" value="Genomic_DNA"/>
</dbReference>
<dbReference type="Proteomes" id="UP000219621">
    <property type="component" value="Unassembled WGS sequence"/>
</dbReference>
<accession>A0A286GRH9</accession>
<gene>
    <name evidence="1" type="ORF">SAMN05421508_107194</name>
</gene>